<dbReference type="Pfam" id="PF00059">
    <property type="entry name" value="Lectin_C"/>
    <property type="match status" value="3"/>
</dbReference>
<organism evidence="3 4">
    <name type="scientific">Echeneis naucrates</name>
    <name type="common">Live sharksucker</name>
    <dbReference type="NCBI Taxonomy" id="173247"/>
    <lineage>
        <taxon>Eukaryota</taxon>
        <taxon>Metazoa</taxon>
        <taxon>Chordata</taxon>
        <taxon>Craniata</taxon>
        <taxon>Vertebrata</taxon>
        <taxon>Euteleostomi</taxon>
        <taxon>Actinopterygii</taxon>
        <taxon>Neopterygii</taxon>
        <taxon>Teleostei</taxon>
        <taxon>Neoteleostei</taxon>
        <taxon>Acanthomorphata</taxon>
        <taxon>Carangaria</taxon>
        <taxon>Carangiformes</taxon>
        <taxon>Echeneidae</taxon>
        <taxon>Echeneis</taxon>
    </lineage>
</organism>
<dbReference type="Ensembl" id="ENSENLT00000047891.1">
    <property type="protein sequence ID" value="ENSENLP00000046752.1"/>
    <property type="gene ID" value="ENSENLG00000019806.1"/>
</dbReference>
<dbReference type="SUPFAM" id="SSF56436">
    <property type="entry name" value="C-type lectin-like"/>
    <property type="match status" value="3"/>
</dbReference>
<proteinExistence type="predicted"/>
<reference evidence="3" key="1">
    <citation type="submission" date="2021-04" db="EMBL/GenBank/DDBJ databases">
        <authorList>
            <consortium name="Wellcome Sanger Institute Data Sharing"/>
        </authorList>
    </citation>
    <scope>NUCLEOTIDE SEQUENCE [LARGE SCALE GENOMIC DNA]</scope>
</reference>
<dbReference type="SMART" id="SM00034">
    <property type="entry name" value="CLECT"/>
    <property type="match status" value="3"/>
</dbReference>
<feature type="domain" description="C-type lectin" evidence="2">
    <location>
        <begin position="238"/>
        <end position="357"/>
    </location>
</feature>
<keyword evidence="4" id="KW-1185">Reference proteome</keyword>
<dbReference type="PANTHER" id="PTHR45784:SF8">
    <property type="entry name" value="C-TYPE MANNOSE RECEPTOR 2-RELATED"/>
    <property type="match status" value="1"/>
</dbReference>
<keyword evidence="1" id="KW-0732">Signal</keyword>
<dbReference type="PANTHER" id="PTHR45784">
    <property type="entry name" value="C-TYPE LECTIN DOMAIN FAMILY 20 MEMBER A-RELATED"/>
    <property type="match status" value="1"/>
</dbReference>
<protein>
    <submittedName>
        <fullName evidence="3">Uncharacterized LOC115041449</fullName>
    </submittedName>
</protein>
<evidence type="ECO:0000256" key="1">
    <source>
        <dbReference type="SAM" id="SignalP"/>
    </source>
</evidence>
<feature type="domain" description="C-type lectin" evidence="2">
    <location>
        <begin position="31"/>
        <end position="136"/>
    </location>
</feature>
<feature type="domain" description="C-type lectin" evidence="2">
    <location>
        <begin position="140"/>
        <end position="243"/>
    </location>
</feature>
<dbReference type="CDD" id="cd00037">
    <property type="entry name" value="CLECT"/>
    <property type="match status" value="1"/>
</dbReference>
<dbReference type="GeneID" id="115041449"/>
<accession>A0A665WT75</accession>
<evidence type="ECO:0000313" key="3">
    <source>
        <dbReference type="Ensembl" id="ENSENLP00000046752.1"/>
    </source>
</evidence>
<dbReference type="Proteomes" id="UP000472264">
    <property type="component" value="Chromosome 3"/>
</dbReference>
<dbReference type="Gene3D" id="3.10.100.10">
    <property type="entry name" value="Mannose-Binding Protein A, subunit A"/>
    <property type="match status" value="3"/>
</dbReference>
<name>A0A665WT75_ECHNA</name>
<gene>
    <name evidence="3" type="primary">LOC115041449</name>
</gene>
<sequence>MMESSHSRCFLLLLLICSVAFGLASVVYRHYFFYHILSTWMEAQSHCRRLGDNTDLATIYVDSDKDYITVHGPYAWIGLHLKEEKDPRPWLGSENSFPVFGCENNELQDDECIYSLYAHRRYGCSKCGDYNFVICQVLVNQTHKYKFIPQSKTWLEAQQYCMSHYQDPIQNLADQSGLDLQEFPVWTGLYRNGTSWMWSTGFREFKRWVPDEQSHNGDCVSISSISKDMSTQDCSARFPFACYRDNLVLVKENKTWEEALEHCRSLSAYISYELVSVEPGTDNTFLKNRIRSADTEEVWTGLRFLNGRWLWVNGAEMLYTDQPDCPVLGQSCGVLSKSITVRMKARDCTEARNFLCYTKFI</sequence>
<dbReference type="InterPro" id="IPR001304">
    <property type="entry name" value="C-type_lectin-like"/>
</dbReference>
<dbReference type="InParanoid" id="A0A665WT75"/>
<feature type="signal peptide" evidence="1">
    <location>
        <begin position="1"/>
        <end position="24"/>
    </location>
</feature>
<dbReference type="AlphaFoldDB" id="A0A665WT75"/>
<dbReference type="OrthoDB" id="8916154at2759"/>
<dbReference type="InterPro" id="IPR016187">
    <property type="entry name" value="CTDL_fold"/>
</dbReference>
<reference evidence="3" key="2">
    <citation type="submission" date="2025-08" db="UniProtKB">
        <authorList>
            <consortium name="Ensembl"/>
        </authorList>
    </citation>
    <scope>IDENTIFICATION</scope>
</reference>
<evidence type="ECO:0000313" key="4">
    <source>
        <dbReference type="Proteomes" id="UP000472264"/>
    </source>
</evidence>
<dbReference type="InterPro" id="IPR016186">
    <property type="entry name" value="C-type_lectin-like/link_sf"/>
</dbReference>
<feature type="chain" id="PRO_5025404049" evidence="1">
    <location>
        <begin position="25"/>
        <end position="361"/>
    </location>
</feature>
<reference evidence="3" key="3">
    <citation type="submission" date="2025-09" db="UniProtKB">
        <authorList>
            <consortium name="Ensembl"/>
        </authorList>
    </citation>
    <scope>IDENTIFICATION</scope>
</reference>
<evidence type="ECO:0000259" key="2">
    <source>
        <dbReference type="PROSITE" id="PS50041"/>
    </source>
</evidence>
<dbReference type="RefSeq" id="XP_029354752.1">
    <property type="nucleotide sequence ID" value="XM_029498892.1"/>
</dbReference>
<dbReference type="OMA" id="SWASHEP"/>
<dbReference type="PROSITE" id="PS50041">
    <property type="entry name" value="C_TYPE_LECTIN_2"/>
    <property type="match status" value="3"/>
</dbReference>